<name>A0A839EPF0_9HYPH</name>
<protein>
    <recommendedName>
        <fullName evidence="5">Lectin-like protein BA14k</fullName>
    </recommendedName>
</protein>
<feature type="transmembrane region" description="Helical" evidence="1">
    <location>
        <begin position="48"/>
        <end position="70"/>
    </location>
</feature>
<keyword evidence="1" id="KW-0472">Membrane</keyword>
<evidence type="ECO:0000313" key="3">
    <source>
        <dbReference type="EMBL" id="MBA8879296.1"/>
    </source>
</evidence>
<feature type="chain" id="PRO_5032954409" description="Lectin-like protein BA14k" evidence="2">
    <location>
        <begin position="25"/>
        <end position="110"/>
    </location>
</feature>
<reference evidence="3 4" key="1">
    <citation type="submission" date="2020-07" db="EMBL/GenBank/DDBJ databases">
        <title>Genomic Encyclopedia of Type Strains, Phase IV (KMG-V): Genome sequencing to study the core and pangenomes of soil and plant-associated prokaryotes.</title>
        <authorList>
            <person name="Whitman W."/>
        </authorList>
    </citation>
    <scope>NUCLEOTIDE SEQUENCE [LARGE SCALE GENOMIC DNA]</scope>
    <source>
        <strain evidence="3 4">AN3</strain>
    </source>
</reference>
<sequence length="110" mass="12305">MSVRMLFTSLVALPMIAAATQSYAGEYEYFQDSDGSVYESYSDDRGSQFDTGTAAALGIFGGIAAGAMIANAGSSRHLTVREEPNCYTTWRRVWSDYYSEYHRQRLRVCE</sequence>
<accession>A0A839EPF0</accession>
<dbReference type="Proteomes" id="UP000549052">
    <property type="component" value="Unassembled WGS sequence"/>
</dbReference>
<keyword evidence="2" id="KW-0732">Signal</keyword>
<keyword evidence="1" id="KW-0812">Transmembrane</keyword>
<organism evidence="3 4">
    <name type="scientific">Phyllobacterium myrsinacearum</name>
    <dbReference type="NCBI Taxonomy" id="28101"/>
    <lineage>
        <taxon>Bacteria</taxon>
        <taxon>Pseudomonadati</taxon>
        <taxon>Pseudomonadota</taxon>
        <taxon>Alphaproteobacteria</taxon>
        <taxon>Hyphomicrobiales</taxon>
        <taxon>Phyllobacteriaceae</taxon>
        <taxon>Phyllobacterium</taxon>
    </lineage>
</organism>
<dbReference type="RefSeq" id="WP_182549919.1">
    <property type="nucleotide sequence ID" value="NZ_JACGXN010000003.1"/>
</dbReference>
<dbReference type="AlphaFoldDB" id="A0A839EPF0"/>
<dbReference type="EMBL" id="JACGXN010000003">
    <property type="protein sequence ID" value="MBA8879296.1"/>
    <property type="molecule type" value="Genomic_DNA"/>
</dbReference>
<keyword evidence="1" id="KW-1133">Transmembrane helix</keyword>
<feature type="signal peptide" evidence="2">
    <location>
        <begin position="1"/>
        <end position="24"/>
    </location>
</feature>
<evidence type="ECO:0008006" key="5">
    <source>
        <dbReference type="Google" id="ProtNLM"/>
    </source>
</evidence>
<gene>
    <name evidence="3" type="ORF">FHW16_003014</name>
</gene>
<evidence type="ECO:0000313" key="4">
    <source>
        <dbReference type="Proteomes" id="UP000549052"/>
    </source>
</evidence>
<keyword evidence="4" id="KW-1185">Reference proteome</keyword>
<evidence type="ECO:0000256" key="2">
    <source>
        <dbReference type="SAM" id="SignalP"/>
    </source>
</evidence>
<proteinExistence type="predicted"/>
<comment type="caution">
    <text evidence="3">The sequence shown here is derived from an EMBL/GenBank/DDBJ whole genome shotgun (WGS) entry which is preliminary data.</text>
</comment>
<evidence type="ECO:0000256" key="1">
    <source>
        <dbReference type="SAM" id="Phobius"/>
    </source>
</evidence>